<sequence>MKGINPNEQNTKRESETRQRDPHPSGCGRSPAAAQAMPKPHPGSKCQSRNHRSNFVYQSPPPQPRPPPAAAQHRVPPDNPAWAEAQPRLHTTLVPQKVRSGQFYFCPLRELKGNPYKL</sequence>
<keyword evidence="2" id="KW-1185">Reference proteome</keyword>
<comment type="caution">
    <text evidence="1">The sequence shown here is derived from an EMBL/GenBank/DDBJ whole genome shotgun (WGS) entry which is preliminary data.</text>
</comment>
<dbReference type="EMBL" id="CM042034">
    <property type="protein sequence ID" value="KAI3760140.1"/>
    <property type="molecule type" value="Genomic_DNA"/>
</dbReference>
<reference evidence="2" key="1">
    <citation type="journal article" date="2022" name="Mol. Ecol. Resour.">
        <title>The genomes of chicory, endive, great burdock and yacon provide insights into Asteraceae palaeo-polyploidization history and plant inulin production.</title>
        <authorList>
            <person name="Fan W."/>
            <person name="Wang S."/>
            <person name="Wang H."/>
            <person name="Wang A."/>
            <person name="Jiang F."/>
            <person name="Liu H."/>
            <person name="Zhao H."/>
            <person name="Xu D."/>
            <person name="Zhang Y."/>
        </authorList>
    </citation>
    <scope>NUCLEOTIDE SEQUENCE [LARGE SCALE GENOMIC DNA]</scope>
    <source>
        <strain evidence="2">cv. Yunnan</strain>
    </source>
</reference>
<gene>
    <name evidence="1" type="ORF">L1987_50530</name>
</gene>
<evidence type="ECO:0000313" key="2">
    <source>
        <dbReference type="Proteomes" id="UP001056120"/>
    </source>
</evidence>
<accession>A0ACB9EMW1</accession>
<reference evidence="1 2" key="2">
    <citation type="journal article" date="2022" name="Mol. Ecol. Resour.">
        <title>The genomes of chicory, endive, great burdock and yacon provide insights into Asteraceae paleo-polyploidization history and plant inulin production.</title>
        <authorList>
            <person name="Fan W."/>
            <person name="Wang S."/>
            <person name="Wang H."/>
            <person name="Wang A."/>
            <person name="Jiang F."/>
            <person name="Liu H."/>
            <person name="Zhao H."/>
            <person name="Xu D."/>
            <person name="Zhang Y."/>
        </authorList>
    </citation>
    <scope>NUCLEOTIDE SEQUENCE [LARGE SCALE GENOMIC DNA]</scope>
    <source>
        <strain evidence="2">cv. Yunnan</strain>
        <tissue evidence="1">Leaves</tissue>
    </source>
</reference>
<proteinExistence type="predicted"/>
<protein>
    <submittedName>
        <fullName evidence="1">Uncharacterized protein</fullName>
    </submittedName>
</protein>
<name>A0ACB9EMW1_9ASTR</name>
<evidence type="ECO:0000313" key="1">
    <source>
        <dbReference type="EMBL" id="KAI3760140.1"/>
    </source>
</evidence>
<dbReference type="Proteomes" id="UP001056120">
    <property type="component" value="Linkage Group LG17"/>
</dbReference>
<organism evidence="1 2">
    <name type="scientific">Smallanthus sonchifolius</name>
    <dbReference type="NCBI Taxonomy" id="185202"/>
    <lineage>
        <taxon>Eukaryota</taxon>
        <taxon>Viridiplantae</taxon>
        <taxon>Streptophyta</taxon>
        <taxon>Embryophyta</taxon>
        <taxon>Tracheophyta</taxon>
        <taxon>Spermatophyta</taxon>
        <taxon>Magnoliopsida</taxon>
        <taxon>eudicotyledons</taxon>
        <taxon>Gunneridae</taxon>
        <taxon>Pentapetalae</taxon>
        <taxon>asterids</taxon>
        <taxon>campanulids</taxon>
        <taxon>Asterales</taxon>
        <taxon>Asteraceae</taxon>
        <taxon>Asteroideae</taxon>
        <taxon>Heliantheae alliance</taxon>
        <taxon>Millerieae</taxon>
        <taxon>Smallanthus</taxon>
    </lineage>
</organism>